<comment type="caution">
    <text evidence="3">The sequence shown here is derived from an EMBL/GenBank/DDBJ whole genome shotgun (WGS) entry which is preliminary data.</text>
</comment>
<evidence type="ECO:0000256" key="1">
    <source>
        <dbReference type="SAM" id="MobiDB-lite"/>
    </source>
</evidence>
<evidence type="ECO:0000313" key="3">
    <source>
        <dbReference type="EMBL" id="KTB34788.1"/>
    </source>
</evidence>
<sequence>MSTNESKNSSPPGTIAHEKILPSPDPSHAEPAQPLDGGVRAWSTVAGSWFLLFGTLGYLYSYGVYQDYYTRFYLLSSNTSSISWMGSVQLALPYLLGIPMGKLFDAGYIHSVLAAGSTLFVFSLFMVSLAKPNHYYQLFLSQGIGMGLGVGCVQLHSTTIVSRHFLRRRAFAYGIALTGASVGSLVYPIMLNRLIYSIGFGPAPSRNQSSPAYRTWLKDPAYMLFTTGTFVAFFGFYFPIVYLQLYAMEKRINTTLAFYSLSILNGSSIFGRLIANYTADHLGLWNIQIPCTFLTAILIWLVLAIKNPASLVVVAALYGLISGAWLSLCMVGTAAIANLKSVYGREEQWDLLALLSYSLLLYREAYLGLITPGYGRSQYQQ</sequence>
<proteinExistence type="predicted"/>
<dbReference type="eggNOG" id="KOG2504">
    <property type="taxonomic scope" value="Eukaryota"/>
</dbReference>
<feature type="transmembrane region" description="Helical" evidence="2">
    <location>
        <begin position="170"/>
        <end position="190"/>
    </location>
</feature>
<reference evidence="3 4" key="1">
    <citation type="submission" date="2015-12" db="EMBL/GenBank/DDBJ databases">
        <title>Draft genome sequence of Moniliophthora roreri, the causal agent of frosty pod rot of cacao.</title>
        <authorList>
            <person name="Aime M.C."/>
            <person name="Diaz-Valderrama J.R."/>
            <person name="Kijpornyongpan T."/>
            <person name="Phillips-Mora W."/>
        </authorList>
    </citation>
    <scope>NUCLEOTIDE SEQUENCE [LARGE SCALE GENOMIC DNA]</scope>
    <source>
        <strain evidence="3 4">MCA 2952</strain>
    </source>
</reference>
<dbReference type="EMBL" id="LATX01002036">
    <property type="protein sequence ID" value="KTB34788.1"/>
    <property type="molecule type" value="Genomic_DNA"/>
</dbReference>
<feature type="region of interest" description="Disordered" evidence="1">
    <location>
        <begin position="1"/>
        <end position="32"/>
    </location>
</feature>
<feature type="transmembrane region" description="Helical" evidence="2">
    <location>
        <begin position="221"/>
        <end position="243"/>
    </location>
</feature>
<feature type="transmembrane region" description="Helical" evidence="2">
    <location>
        <begin position="312"/>
        <end position="339"/>
    </location>
</feature>
<gene>
    <name evidence="3" type="ORF">WG66_12636</name>
</gene>
<organism evidence="3 4">
    <name type="scientific">Moniliophthora roreri</name>
    <name type="common">Frosty pod rot fungus</name>
    <name type="synonym">Monilia roreri</name>
    <dbReference type="NCBI Taxonomy" id="221103"/>
    <lineage>
        <taxon>Eukaryota</taxon>
        <taxon>Fungi</taxon>
        <taxon>Dikarya</taxon>
        <taxon>Basidiomycota</taxon>
        <taxon>Agaricomycotina</taxon>
        <taxon>Agaricomycetes</taxon>
        <taxon>Agaricomycetidae</taxon>
        <taxon>Agaricales</taxon>
        <taxon>Marasmiineae</taxon>
        <taxon>Marasmiaceae</taxon>
        <taxon>Moniliophthora</taxon>
    </lineage>
</organism>
<evidence type="ECO:0008006" key="5">
    <source>
        <dbReference type="Google" id="ProtNLM"/>
    </source>
</evidence>
<feature type="transmembrane region" description="Helical" evidence="2">
    <location>
        <begin position="108"/>
        <end position="130"/>
    </location>
</feature>
<keyword evidence="2" id="KW-0472">Membrane</keyword>
<accession>A0A0W0FEZ0</accession>
<protein>
    <recommendedName>
        <fullName evidence="5">MFS general substrate transporter</fullName>
    </recommendedName>
</protein>
<dbReference type="AlphaFoldDB" id="A0A0W0FEZ0"/>
<dbReference type="SUPFAM" id="SSF103473">
    <property type="entry name" value="MFS general substrate transporter"/>
    <property type="match status" value="1"/>
</dbReference>
<dbReference type="Proteomes" id="UP000054988">
    <property type="component" value="Unassembled WGS sequence"/>
</dbReference>
<keyword evidence="2" id="KW-0812">Transmembrane</keyword>
<name>A0A0W0FEZ0_MONRR</name>
<dbReference type="InterPro" id="IPR050327">
    <property type="entry name" value="Proton-linked_MCT"/>
</dbReference>
<dbReference type="InterPro" id="IPR036259">
    <property type="entry name" value="MFS_trans_sf"/>
</dbReference>
<feature type="compositionally biased region" description="Polar residues" evidence="1">
    <location>
        <begin position="1"/>
        <end position="12"/>
    </location>
</feature>
<dbReference type="PANTHER" id="PTHR11360:SF234">
    <property type="entry name" value="MFS-TYPE TRANSPORTER DBAD-RELATED"/>
    <property type="match status" value="1"/>
</dbReference>
<dbReference type="PANTHER" id="PTHR11360">
    <property type="entry name" value="MONOCARBOXYLATE TRANSPORTER"/>
    <property type="match status" value="1"/>
</dbReference>
<evidence type="ECO:0000256" key="2">
    <source>
        <dbReference type="SAM" id="Phobius"/>
    </source>
</evidence>
<dbReference type="Gene3D" id="1.20.1250.20">
    <property type="entry name" value="MFS general substrate transporter like domains"/>
    <property type="match status" value="2"/>
</dbReference>
<evidence type="ECO:0000313" key="4">
    <source>
        <dbReference type="Proteomes" id="UP000054988"/>
    </source>
</evidence>
<feature type="transmembrane region" description="Helical" evidence="2">
    <location>
        <begin position="287"/>
        <end position="305"/>
    </location>
</feature>
<feature type="transmembrane region" description="Helical" evidence="2">
    <location>
        <begin position="41"/>
        <end position="60"/>
    </location>
</feature>
<keyword evidence="2" id="KW-1133">Transmembrane helix</keyword>